<comment type="caution">
    <text evidence="1">The sequence shown here is derived from an EMBL/GenBank/DDBJ whole genome shotgun (WGS) entry which is preliminary data.</text>
</comment>
<protein>
    <submittedName>
        <fullName evidence="1">Uncharacterized protein</fullName>
    </submittedName>
</protein>
<reference evidence="1" key="1">
    <citation type="journal article" date="2015" name="Nature">
        <title>Complex archaea that bridge the gap between prokaryotes and eukaryotes.</title>
        <authorList>
            <person name="Spang A."/>
            <person name="Saw J.H."/>
            <person name="Jorgensen S.L."/>
            <person name="Zaremba-Niedzwiedzka K."/>
            <person name="Martijn J."/>
            <person name="Lind A.E."/>
            <person name="van Eijk R."/>
            <person name="Schleper C."/>
            <person name="Guy L."/>
            <person name="Ettema T.J."/>
        </authorList>
    </citation>
    <scope>NUCLEOTIDE SEQUENCE</scope>
</reference>
<gene>
    <name evidence="1" type="ORF">LCGC14_0530500</name>
</gene>
<evidence type="ECO:0000313" key="1">
    <source>
        <dbReference type="EMBL" id="KKN60610.1"/>
    </source>
</evidence>
<name>A0A0F9RVX2_9ZZZZ</name>
<sequence length="96" mass="11088">MEITISQGLSWKNTLKERHRELVSLRDDNSSTRTRRWGETKDDVIETPVYDVKHLDKMISRIALEIRRLDDAVKVTNASTIVGDYSKDESILGELE</sequence>
<dbReference type="Gene3D" id="6.10.320.10">
    <property type="match status" value="1"/>
</dbReference>
<accession>A0A0F9RVX2</accession>
<dbReference type="AlphaFoldDB" id="A0A0F9RVX2"/>
<organism evidence="1">
    <name type="scientific">marine sediment metagenome</name>
    <dbReference type="NCBI Taxonomy" id="412755"/>
    <lineage>
        <taxon>unclassified sequences</taxon>
        <taxon>metagenomes</taxon>
        <taxon>ecological metagenomes</taxon>
    </lineage>
</organism>
<dbReference type="EMBL" id="LAZR01000690">
    <property type="protein sequence ID" value="KKN60610.1"/>
    <property type="molecule type" value="Genomic_DNA"/>
</dbReference>
<proteinExistence type="predicted"/>